<evidence type="ECO:0000313" key="3">
    <source>
        <dbReference type="Proteomes" id="UP001443914"/>
    </source>
</evidence>
<keyword evidence="3" id="KW-1185">Reference proteome</keyword>
<evidence type="ECO:0000313" key="2">
    <source>
        <dbReference type="EMBL" id="KAK9670440.1"/>
    </source>
</evidence>
<dbReference type="PANTHER" id="PTHR43139">
    <property type="entry name" value="SI:DKEY-122A22.2"/>
    <property type="match status" value="1"/>
</dbReference>
<dbReference type="Pfam" id="PF00561">
    <property type="entry name" value="Abhydrolase_1"/>
    <property type="match status" value="1"/>
</dbReference>
<sequence>MAKCFSLTTTLDTYYKYSFENSGLKSTPVDLGDGTKMHCWTPKKPNQTKPNLTLLHGLGANAMWQWDYFISNLVDKFNVYVPDLVFFGQSYTTRLERDESFQARCVCAMLQKLSVSKTSVAGISYGGFVAYSMAAQFPAVVEKVVIVCAGVCLEENDLRDGLFRVSNVDDAAEILLPLSRNKMRELLKISFYKPRKLIPSCFLDDYIQVMCTENREERKQLIAALHKDRNLSNLPKINQSTLIVWGEHDQVFPIELAHRLKRHLGESAQLVIIKKAGHAINIEKPKQLYKYMKSFLLNKPLPTTASLSNGGSSK</sequence>
<protein>
    <recommendedName>
        <fullName evidence="1">AB hydrolase-1 domain-containing protein</fullName>
    </recommendedName>
</protein>
<gene>
    <name evidence="2" type="ORF">RND81_13G202100</name>
</gene>
<feature type="domain" description="AB hydrolase-1" evidence="1">
    <location>
        <begin position="52"/>
        <end position="285"/>
    </location>
</feature>
<dbReference type="AlphaFoldDB" id="A0AAW1H2Q4"/>
<dbReference type="SUPFAM" id="SSF53474">
    <property type="entry name" value="alpha/beta-Hydrolases"/>
    <property type="match status" value="1"/>
</dbReference>
<dbReference type="Proteomes" id="UP001443914">
    <property type="component" value="Unassembled WGS sequence"/>
</dbReference>
<dbReference type="InterPro" id="IPR029058">
    <property type="entry name" value="AB_hydrolase_fold"/>
</dbReference>
<dbReference type="InterPro" id="IPR052370">
    <property type="entry name" value="Meta-cleavage_hydrolase"/>
</dbReference>
<dbReference type="Gene3D" id="3.40.50.1820">
    <property type="entry name" value="alpha/beta hydrolase"/>
    <property type="match status" value="1"/>
</dbReference>
<organism evidence="2 3">
    <name type="scientific">Saponaria officinalis</name>
    <name type="common">Common soapwort</name>
    <name type="synonym">Lychnis saponaria</name>
    <dbReference type="NCBI Taxonomy" id="3572"/>
    <lineage>
        <taxon>Eukaryota</taxon>
        <taxon>Viridiplantae</taxon>
        <taxon>Streptophyta</taxon>
        <taxon>Embryophyta</taxon>
        <taxon>Tracheophyta</taxon>
        <taxon>Spermatophyta</taxon>
        <taxon>Magnoliopsida</taxon>
        <taxon>eudicotyledons</taxon>
        <taxon>Gunneridae</taxon>
        <taxon>Pentapetalae</taxon>
        <taxon>Caryophyllales</taxon>
        <taxon>Caryophyllaceae</taxon>
        <taxon>Caryophylleae</taxon>
        <taxon>Saponaria</taxon>
    </lineage>
</organism>
<dbReference type="PANTHER" id="PTHR43139:SF25">
    <property type="entry name" value="ALPHA_BETA-HYDROLASES SUPERFAMILY PROTEIN"/>
    <property type="match status" value="1"/>
</dbReference>
<dbReference type="InterPro" id="IPR000073">
    <property type="entry name" value="AB_hydrolase_1"/>
</dbReference>
<comment type="caution">
    <text evidence="2">The sequence shown here is derived from an EMBL/GenBank/DDBJ whole genome shotgun (WGS) entry which is preliminary data.</text>
</comment>
<reference evidence="2" key="1">
    <citation type="submission" date="2024-03" db="EMBL/GenBank/DDBJ databases">
        <title>WGS assembly of Saponaria officinalis var. Norfolk2.</title>
        <authorList>
            <person name="Jenkins J."/>
            <person name="Shu S."/>
            <person name="Grimwood J."/>
            <person name="Barry K."/>
            <person name="Goodstein D."/>
            <person name="Schmutz J."/>
            <person name="Leebens-Mack J."/>
            <person name="Osbourn A."/>
        </authorList>
    </citation>
    <scope>NUCLEOTIDE SEQUENCE [LARGE SCALE GENOMIC DNA]</scope>
    <source>
        <strain evidence="2">JIC</strain>
    </source>
</reference>
<dbReference type="PRINTS" id="PR00111">
    <property type="entry name" value="ABHYDROLASE"/>
</dbReference>
<accession>A0AAW1H2Q4</accession>
<name>A0AAW1H2Q4_SAPOF</name>
<proteinExistence type="predicted"/>
<evidence type="ECO:0000259" key="1">
    <source>
        <dbReference type="Pfam" id="PF00561"/>
    </source>
</evidence>
<dbReference type="EMBL" id="JBDFQZ010000013">
    <property type="protein sequence ID" value="KAK9670440.1"/>
    <property type="molecule type" value="Genomic_DNA"/>
</dbReference>